<proteinExistence type="predicted"/>
<protein>
    <submittedName>
        <fullName evidence="2">Uncharacterized protein</fullName>
    </submittedName>
</protein>
<organism evidence="2 3">
    <name type="scientific">Trifolium medium</name>
    <dbReference type="NCBI Taxonomy" id="97028"/>
    <lineage>
        <taxon>Eukaryota</taxon>
        <taxon>Viridiplantae</taxon>
        <taxon>Streptophyta</taxon>
        <taxon>Embryophyta</taxon>
        <taxon>Tracheophyta</taxon>
        <taxon>Spermatophyta</taxon>
        <taxon>Magnoliopsida</taxon>
        <taxon>eudicotyledons</taxon>
        <taxon>Gunneridae</taxon>
        <taxon>Pentapetalae</taxon>
        <taxon>rosids</taxon>
        <taxon>fabids</taxon>
        <taxon>Fabales</taxon>
        <taxon>Fabaceae</taxon>
        <taxon>Papilionoideae</taxon>
        <taxon>50 kb inversion clade</taxon>
        <taxon>NPAAA clade</taxon>
        <taxon>Hologalegina</taxon>
        <taxon>IRL clade</taxon>
        <taxon>Trifolieae</taxon>
        <taxon>Trifolium</taxon>
    </lineage>
</organism>
<dbReference type="AlphaFoldDB" id="A0A392VJU8"/>
<feature type="non-terminal residue" evidence="2">
    <location>
        <position position="39"/>
    </location>
</feature>
<dbReference type="EMBL" id="LXQA011199134">
    <property type="protein sequence ID" value="MCI88664.1"/>
    <property type="molecule type" value="Genomic_DNA"/>
</dbReference>
<evidence type="ECO:0000313" key="3">
    <source>
        <dbReference type="Proteomes" id="UP000265520"/>
    </source>
</evidence>
<feature type="compositionally biased region" description="Basic residues" evidence="1">
    <location>
        <begin position="1"/>
        <end position="11"/>
    </location>
</feature>
<reference evidence="2 3" key="1">
    <citation type="journal article" date="2018" name="Front. Plant Sci.">
        <title>Red Clover (Trifolium pratense) and Zigzag Clover (T. medium) - A Picture of Genomic Similarities and Differences.</title>
        <authorList>
            <person name="Dluhosova J."/>
            <person name="Istvanek J."/>
            <person name="Nedelnik J."/>
            <person name="Repkova J."/>
        </authorList>
    </citation>
    <scope>NUCLEOTIDE SEQUENCE [LARGE SCALE GENOMIC DNA]</scope>
    <source>
        <strain evidence="3">cv. 10/8</strain>
        <tissue evidence="2">Leaf</tissue>
    </source>
</reference>
<feature type="compositionally biased region" description="Polar residues" evidence="1">
    <location>
        <begin position="21"/>
        <end position="33"/>
    </location>
</feature>
<feature type="region of interest" description="Disordered" evidence="1">
    <location>
        <begin position="1"/>
        <end position="39"/>
    </location>
</feature>
<keyword evidence="3" id="KW-1185">Reference proteome</keyword>
<name>A0A392VJU8_9FABA</name>
<comment type="caution">
    <text evidence="2">The sequence shown here is derived from an EMBL/GenBank/DDBJ whole genome shotgun (WGS) entry which is preliminary data.</text>
</comment>
<sequence>MSPSLARRHLATKWQKVLPQPATTSDNRTSTSPGDLKNG</sequence>
<evidence type="ECO:0000313" key="2">
    <source>
        <dbReference type="EMBL" id="MCI88664.1"/>
    </source>
</evidence>
<evidence type="ECO:0000256" key="1">
    <source>
        <dbReference type="SAM" id="MobiDB-lite"/>
    </source>
</evidence>
<dbReference type="Proteomes" id="UP000265520">
    <property type="component" value="Unassembled WGS sequence"/>
</dbReference>
<accession>A0A392VJU8</accession>